<dbReference type="InterPro" id="IPR052900">
    <property type="entry name" value="Phospholipid_Metab_Enz"/>
</dbReference>
<dbReference type="PANTHER" id="PTHR43606">
    <property type="entry name" value="PHOSPHATASE, PUTATIVE (AFU_ORTHOLOGUE AFUA_6G08710)-RELATED"/>
    <property type="match status" value="1"/>
</dbReference>
<reference evidence="5" key="1">
    <citation type="submission" date="2010-08" db="EMBL/GenBank/DDBJ databases">
        <title>Genome sequence of Parvularcula bermudensis HTCC2503.</title>
        <authorList>
            <person name="Kang D.-M."/>
            <person name="Oh H.-M."/>
            <person name="Cho J.-C."/>
        </authorList>
    </citation>
    <scope>NUCLEOTIDE SEQUENCE [LARGE SCALE GENOMIC DNA]</scope>
    <source>
        <strain evidence="5">ATCC BAA-594 / HTCC2503 / KCTC 12087</strain>
    </source>
</reference>
<feature type="domain" description="Phospholipase D N-terminal" evidence="3">
    <location>
        <begin position="38"/>
        <end position="132"/>
    </location>
</feature>
<dbReference type="AlphaFoldDB" id="E0TC27"/>
<dbReference type="InterPro" id="IPR006311">
    <property type="entry name" value="TAT_signal"/>
</dbReference>
<dbReference type="EMBL" id="CP002156">
    <property type="protein sequence ID" value="ADM09820.1"/>
    <property type="molecule type" value="Genomic_DNA"/>
</dbReference>
<dbReference type="Pfam" id="PF16655">
    <property type="entry name" value="PhoD_N"/>
    <property type="match status" value="1"/>
</dbReference>
<dbReference type="STRING" id="314260.PB2503_08824"/>
<dbReference type="HOGENOM" id="CLU_015982_1_0_5"/>
<dbReference type="InterPro" id="IPR018946">
    <property type="entry name" value="PhoD-like_MPP"/>
</dbReference>
<reference evidence="4 5" key="2">
    <citation type="journal article" date="2011" name="J. Bacteriol.">
        <title>Complete genome sequence of strain HTCC2503T of Parvularcula bermudensis, the type species of the order "Parvularculales" in the class Alphaproteobacteria.</title>
        <authorList>
            <person name="Oh H.M."/>
            <person name="Kang I."/>
            <person name="Vergin K.L."/>
            <person name="Kang D."/>
            <person name="Rhee K.H."/>
            <person name="Giovannoni S.J."/>
            <person name="Cho J.C."/>
        </authorList>
    </citation>
    <scope>NUCLEOTIDE SEQUENCE [LARGE SCALE GENOMIC DNA]</scope>
    <source>
        <strain evidence="5">ATCC BAA-594 / HTCC2503 / KCTC 12087</strain>
    </source>
</reference>
<dbReference type="InterPro" id="IPR038607">
    <property type="entry name" value="PhoD-like_sf"/>
</dbReference>
<evidence type="ECO:0000256" key="1">
    <source>
        <dbReference type="SAM" id="SignalP"/>
    </source>
</evidence>
<dbReference type="OrthoDB" id="327733at2"/>
<accession>E0TC27</accession>
<feature type="domain" description="PhoD-like phosphatase metallophosphatase" evidence="2">
    <location>
        <begin position="146"/>
        <end position="507"/>
    </location>
</feature>
<keyword evidence="5" id="KW-1185">Reference proteome</keyword>
<dbReference type="InterPro" id="IPR029052">
    <property type="entry name" value="Metallo-depent_PP-like"/>
</dbReference>
<evidence type="ECO:0000259" key="2">
    <source>
        <dbReference type="Pfam" id="PF09423"/>
    </source>
</evidence>
<dbReference type="Pfam" id="PF09423">
    <property type="entry name" value="PhoD"/>
    <property type="match status" value="1"/>
</dbReference>
<proteinExistence type="predicted"/>
<dbReference type="KEGG" id="pbr:PB2503_08824"/>
<keyword evidence="1" id="KW-0732">Signal</keyword>
<evidence type="ECO:0000259" key="3">
    <source>
        <dbReference type="Pfam" id="PF16655"/>
    </source>
</evidence>
<dbReference type="Proteomes" id="UP000001302">
    <property type="component" value="Chromosome"/>
</dbReference>
<evidence type="ECO:0000313" key="5">
    <source>
        <dbReference type="Proteomes" id="UP000001302"/>
    </source>
</evidence>
<feature type="signal peptide" evidence="1">
    <location>
        <begin position="1"/>
        <end position="28"/>
    </location>
</feature>
<feature type="chain" id="PRO_5003140489" evidence="1">
    <location>
        <begin position="29"/>
        <end position="552"/>
    </location>
</feature>
<dbReference type="InterPro" id="IPR032093">
    <property type="entry name" value="PhoD_N"/>
</dbReference>
<sequence>MPLIHRRTVLGGLGAAALAPALSSPALAGIGPFTRFRHGVASGDPRHDRVIIWTRVTPRSREEDRGNLLVRWRMATDPLMTQIVGQGITAATINRDFTVKVDVERLLPDRTYYYDFRIEGTFDTSPIGRTKTFPAPGAATHRLRYAFVSCSHYNAGYFHVYRAIANRADLDVVLHLGDYIYEYGPGQFGDNQLEGRALLPEKEIVTLDDYRARYALYRTDPDLQEAHRQHPFMTVWDDHETANNAWRDGAQNHTPETEGDWTTRRAAGVRAYFEWLPIRETALPSPITNEAEAVGPDTQRIWRSARYGDLADFLMLDTRLYGRDEQVGIIGPDIGDPSRSLLGPEQEQWLTDCLIASQFSGTRWRFLGQQVMFSKLIGENVEKADIAFNADQWDGYGASQERLLDTIVSGGIENLAVLTGDIHSSWAFDVPLAPYDSDTYKRFTGEGSIAVEFVTSSVTSPSIPGVETSTVIDRLGVAAMPHLKWLNLTERGYCLVDVSHERTQCEWWFVEDVRAPSGGSEYLARAYYTDDGATRLRRSRMPSLPKPSAPPA</sequence>
<dbReference type="PROSITE" id="PS51318">
    <property type="entry name" value="TAT"/>
    <property type="match status" value="1"/>
</dbReference>
<dbReference type="Gene3D" id="3.60.21.70">
    <property type="entry name" value="PhoD-like phosphatase"/>
    <property type="match status" value="1"/>
</dbReference>
<dbReference type="Gene3D" id="2.60.40.380">
    <property type="entry name" value="Purple acid phosphatase-like, N-terminal"/>
    <property type="match status" value="1"/>
</dbReference>
<dbReference type="eggNOG" id="COG3540">
    <property type="taxonomic scope" value="Bacteria"/>
</dbReference>
<organism evidence="4 5">
    <name type="scientific">Parvularcula bermudensis (strain ATCC BAA-594 / HTCC2503 / KCTC 12087)</name>
    <dbReference type="NCBI Taxonomy" id="314260"/>
    <lineage>
        <taxon>Bacteria</taxon>
        <taxon>Pseudomonadati</taxon>
        <taxon>Pseudomonadota</taxon>
        <taxon>Alphaproteobacteria</taxon>
        <taxon>Parvularculales</taxon>
        <taxon>Parvularculaceae</taxon>
        <taxon>Parvularcula</taxon>
    </lineage>
</organism>
<dbReference type="CDD" id="cd07389">
    <property type="entry name" value="MPP_PhoD"/>
    <property type="match status" value="1"/>
</dbReference>
<gene>
    <name evidence="4" type="ordered locus">PB2503_08824</name>
</gene>
<name>E0TC27_PARBH</name>
<evidence type="ECO:0000313" key="4">
    <source>
        <dbReference type="EMBL" id="ADM09820.1"/>
    </source>
</evidence>
<dbReference type="PANTHER" id="PTHR43606:SF7">
    <property type="entry name" value="PHOSPHATASE, PUTATIVE (AFU_ORTHOLOGUE AFUA_6G08710)-RELATED"/>
    <property type="match status" value="1"/>
</dbReference>
<dbReference type="RefSeq" id="WP_013300794.1">
    <property type="nucleotide sequence ID" value="NC_014414.1"/>
</dbReference>
<dbReference type="SUPFAM" id="SSF56300">
    <property type="entry name" value="Metallo-dependent phosphatases"/>
    <property type="match status" value="1"/>
</dbReference>
<protein>
    <submittedName>
        <fullName evidence="4">Putative alkaline phosphatase</fullName>
    </submittedName>
</protein>